<feature type="compositionally biased region" description="Pro residues" evidence="1">
    <location>
        <begin position="9"/>
        <end position="29"/>
    </location>
</feature>
<organism evidence="3 4">
    <name type="scientific">Streptomyces vulcanius</name>
    <dbReference type="NCBI Taxonomy" id="1441876"/>
    <lineage>
        <taxon>Bacteria</taxon>
        <taxon>Bacillati</taxon>
        <taxon>Actinomycetota</taxon>
        <taxon>Actinomycetes</taxon>
        <taxon>Kitasatosporales</taxon>
        <taxon>Streptomycetaceae</taxon>
        <taxon>Streptomyces</taxon>
    </lineage>
</organism>
<keyword evidence="2" id="KW-0812">Transmembrane</keyword>
<protein>
    <recommendedName>
        <fullName evidence="5">Integral membrane protein</fullName>
    </recommendedName>
</protein>
<feature type="transmembrane region" description="Helical" evidence="2">
    <location>
        <begin position="107"/>
        <end position="133"/>
    </location>
</feature>
<name>A0ABV9AIG2_9ACTN</name>
<keyword evidence="4" id="KW-1185">Reference proteome</keyword>
<dbReference type="EMBL" id="JBHSFK010000005">
    <property type="protein sequence ID" value="MFC4499660.1"/>
    <property type="molecule type" value="Genomic_DNA"/>
</dbReference>
<accession>A0ABV9AIG2</accession>
<dbReference type="RefSeq" id="WP_381165739.1">
    <property type="nucleotide sequence ID" value="NZ_JBHSFK010000005.1"/>
</dbReference>
<evidence type="ECO:0000313" key="4">
    <source>
        <dbReference type="Proteomes" id="UP001595839"/>
    </source>
</evidence>
<feature type="region of interest" description="Disordered" evidence="1">
    <location>
        <begin position="1"/>
        <end position="38"/>
    </location>
</feature>
<gene>
    <name evidence="3" type="ORF">ACFPIH_08970</name>
</gene>
<proteinExistence type="predicted"/>
<keyword evidence="2" id="KW-0472">Membrane</keyword>
<reference evidence="4" key="1">
    <citation type="journal article" date="2019" name="Int. J. Syst. Evol. Microbiol.">
        <title>The Global Catalogue of Microorganisms (GCM) 10K type strain sequencing project: providing services to taxonomists for standard genome sequencing and annotation.</title>
        <authorList>
            <consortium name="The Broad Institute Genomics Platform"/>
            <consortium name="The Broad Institute Genome Sequencing Center for Infectious Disease"/>
            <person name="Wu L."/>
            <person name="Ma J."/>
        </authorList>
    </citation>
    <scope>NUCLEOTIDE SEQUENCE [LARGE SCALE GENOMIC DNA]</scope>
    <source>
        <strain evidence="4">CGMCC 4.7177</strain>
    </source>
</reference>
<evidence type="ECO:0000313" key="3">
    <source>
        <dbReference type="EMBL" id="MFC4499660.1"/>
    </source>
</evidence>
<feature type="transmembrane region" description="Helical" evidence="2">
    <location>
        <begin position="140"/>
        <end position="162"/>
    </location>
</feature>
<comment type="caution">
    <text evidence="3">The sequence shown here is derived from an EMBL/GenBank/DDBJ whole genome shotgun (WGS) entry which is preliminary data.</text>
</comment>
<feature type="transmembrane region" description="Helical" evidence="2">
    <location>
        <begin position="72"/>
        <end position="95"/>
    </location>
</feature>
<evidence type="ECO:0008006" key="5">
    <source>
        <dbReference type="Google" id="ProtNLM"/>
    </source>
</evidence>
<feature type="transmembrane region" description="Helical" evidence="2">
    <location>
        <begin position="168"/>
        <end position="193"/>
    </location>
</feature>
<evidence type="ECO:0000256" key="1">
    <source>
        <dbReference type="SAM" id="MobiDB-lite"/>
    </source>
</evidence>
<sequence>MSFGDPNNPYGPPQNPPPGYPQQQPPPQPGYGYGQPGYGQPGYGYPQAPPVSQPYGYGVPEQMPGLVVTARVLLFILAGLQLLFGVIFGVIAAFVQTSGSRSSSDDINLATGVVVLIALVMLALGSLSLFLGLKFRTGRAGIRITTMVYAAFMLLGSIGNIVQGGGAGTFGGVLSLAIGGIILAAMINGGAWFNRPRY</sequence>
<dbReference type="Proteomes" id="UP001595839">
    <property type="component" value="Unassembled WGS sequence"/>
</dbReference>
<evidence type="ECO:0000256" key="2">
    <source>
        <dbReference type="SAM" id="Phobius"/>
    </source>
</evidence>
<keyword evidence="2" id="KW-1133">Transmembrane helix</keyword>